<feature type="region of interest" description="Disordered" evidence="1">
    <location>
        <begin position="293"/>
        <end position="344"/>
    </location>
</feature>
<feature type="region of interest" description="Disordered" evidence="1">
    <location>
        <begin position="49"/>
        <end position="68"/>
    </location>
</feature>
<proteinExistence type="predicted"/>
<reference evidence="2" key="1">
    <citation type="submission" date="2022-08" db="EMBL/GenBank/DDBJ databases">
        <authorList>
            <consortium name="DOE Joint Genome Institute"/>
            <person name="Min B."/>
            <person name="Riley R."/>
            <person name="Sierra-Patev S."/>
            <person name="Naranjo-Ortiz M."/>
            <person name="Looney B."/>
            <person name="Konkel Z."/>
            <person name="Slot J.C."/>
            <person name="Sakamoto Y."/>
            <person name="Steenwyk J.L."/>
            <person name="Rokas A."/>
            <person name="Carro J."/>
            <person name="Camarero S."/>
            <person name="Ferreira P."/>
            <person name="Molpeceres G."/>
            <person name="Ruiz-Duenas F.J."/>
            <person name="Serrano A."/>
            <person name="Henrissat B."/>
            <person name="Drula E."/>
            <person name="Hughes K.W."/>
            <person name="Mata J.L."/>
            <person name="Ishikawa N.K."/>
            <person name="Vargas-Isla R."/>
            <person name="Ushijima S."/>
            <person name="Smith C.A."/>
            <person name="Ahrendt S."/>
            <person name="Andreopoulos W."/>
            <person name="He G."/>
            <person name="Labutti K."/>
            <person name="Lipzen A."/>
            <person name="Ng V."/>
            <person name="Sandor L."/>
            <person name="Barry K."/>
            <person name="Martinez A.T."/>
            <person name="Xiao Y."/>
            <person name="Gibbons J.G."/>
            <person name="Terashima K."/>
            <person name="Hibbett D.S."/>
            <person name="Grigoriev I.V."/>
        </authorList>
    </citation>
    <scope>NUCLEOTIDE SEQUENCE</scope>
    <source>
        <strain evidence="2">Sp2 HRB7682 ss15</strain>
    </source>
</reference>
<feature type="region of interest" description="Disordered" evidence="1">
    <location>
        <begin position="1"/>
        <end position="33"/>
    </location>
</feature>
<name>A0A9W9AN52_9AGAR</name>
<dbReference type="Proteomes" id="UP001150238">
    <property type="component" value="Unassembled WGS sequence"/>
</dbReference>
<protein>
    <submittedName>
        <fullName evidence="2">Uncharacterized protein</fullName>
    </submittedName>
</protein>
<evidence type="ECO:0000256" key="1">
    <source>
        <dbReference type="SAM" id="MobiDB-lite"/>
    </source>
</evidence>
<feature type="compositionally biased region" description="Polar residues" evidence="1">
    <location>
        <begin position="18"/>
        <end position="33"/>
    </location>
</feature>
<evidence type="ECO:0000313" key="3">
    <source>
        <dbReference type="Proteomes" id="UP001150238"/>
    </source>
</evidence>
<evidence type="ECO:0000313" key="2">
    <source>
        <dbReference type="EMBL" id="KAJ4487025.1"/>
    </source>
</evidence>
<dbReference type="AlphaFoldDB" id="A0A9W9AN52"/>
<comment type="caution">
    <text evidence="2">The sequence shown here is derived from an EMBL/GenBank/DDBJ whole genome shotgun (WGS) entry which is preliminary data.</text>
</comment>
<accession>A0A9W9AN52</accession>
<sequence>MVEKLPTDDNAGSAKEFTPSSDSPVRPLSTSTSVPISLFDTSDALDIDAPTSELQPTRPLLTPPKLNPTLPPTPCIQQSPLPSHIPSIFPGTRTQVHTIIHTPKDNMGVDAVIKEIKVRGVVTTTGDLVKLIVPVLKVLDTPLPLFGTMLPSLFIHTLAAKALIKDREQGTHAFPSSVSVLFQATSAELSINDPSVKELKDLKEAYLEKDIEEEQYPLQVETTNASVVRAVEGESHLMSIAPTPMEIHATRRRLMLRTEPGLGIGRRLMLMPEPGLGIGRGVVVTRPAMASRVAGGRVPSLGPEGGTSGSGSTSTSASTSKPFPASASLPPVIPRQSLTPLPAAKSDSDILDSLLEKLRSGHQEPRLRRRTKGVAQFVTLTTTQDSTPGNLEITNNNNSLSSIILALLGNALKINLSDNVGAFAQSFTLEGGTENENMDGNVGATVLVLVWMGRYRYSKVSGTAGIIDDDDETMDMRIKAEEFKGQFGGGEHAEKRLGELKEGVSRMVGLI</sequence>
<dbReference type="EMBL" id="JANVFS010000009">
    <property type="protein sequence ID" value="KAJ4487025.1"/>
    <property type="molecule type" value="Genomic_DNA"/>
</dbReference>
<feature type="compositionally biased region" description="Low complexity" evidence="1">
    <location>
        <begin position="310"/>
        <end position="328"/>
    </location>
</feature>
<organism evidence="2 3">
    <name type="scientific">Lentinula lateritia</name>
    <dbReference type="NCBI Taxonomy" id="40482"/>
    <lineage>
        <taxon>Eukaryota</taxon>
        <taxon>Fungi</taxon>
        <taxon>Dikarya</taxon>
        <taxon>Basidiomycota</taxon>
        <taxon>Agaricomycotina</taxon>
        <taxon>Agaricomycetes</taxon>
        <taxon>Agaricomycetidae</taxon>
        <taxon>Agaricales</taxon>
        <taxon>Marasmiineae</taxon>
        <taxon>Omphalotaceae</taxon>
        <taxon>Lentinula</taxon>
    </lineage>
</organism>
<gene>
    <name evidence="2" type="ORF">C8J55DRAFT_558112</name>
</gene>
<reference evidence="2" key="2">
    <citation type="journal article" date="2023" name="Proc. Natl. Acad. Sci. U.S.A.">
        <title>A global phylogenomic analysis of the shiitake genus Lentinula.</title>
        <authorList>
            <person name="Sierra-Patev S."/>
            <person name="Min B."/>
            <person name="Naranjo-Ortiz M."/>
            <person name="Looney B."/>
            <person name="Konkel Z."/>
            <person name="Slot J.C."/>
            <person name="Sakamoto Y."/>
            <person name="Steenwyk J.L."/>
            <person name="Rokas A."/>
            <person name="Carro J."/>
            <person name="Camarero S."/>
            <person name="Ferreira P."/>
            <person name="Molpeceres G."/>
            <person name="Ruiz-Duenas F.J."/>
            <person name="Serrano A."/>
            <person name="Henrissat B."/>
            <person name="Drula E."/>
            <person name="Hughes K.W."/>
            <person name="Mata J.L."/>
            <person name="Ishikawa N.K."/>
            <person name="Vargas-Isla R."/>
            <person name="Ushijima S."/>
            <person name="Smith C.A."/>
            <person name="Donoghue J."/>
            <person name="Ahrendt S."/>
            <person name="Andreopoulos W."/>
            <person name="He G."/>
            <person name="LaButti K."/>
            <person name="Lipzen A."/>
            <person name="Ng V."/>
            <person name="Riley R."/>
            <person name="Sandor L."/>
            <person name="Barry K."/>
            <person name="Martinez A.T."/>
            <person name="Xiao Y."/>
            <person name="Gibbons J.G."/>
            <person name="Terashima K."/>
            <person name="Grigoriev I.V."/>
            <person name="Hibbett D."/>
        </authorList>
    </citation>
    <scope>NUCLEOTIDE SEQUENCE</scope>
    <source>
        <strain evidence="2">Sp2 HRB7682 ss15</strain>
    </source>
</reference>